<keyword evidence="1" id="KW-0732">Signal</keyword>
<proteinExistence type="predicted"/>
<sequence length="184" mass="20058">MKLSIFAALLLPLLAAASPTPPTPQITLKLKVWNDPRSLAHFDGYVELHGNKLAYGITPNYQGFTSHHDTPLTSLGTLQDSTTGHYAALIPTTTAGLWSVKFIKNEHREGALTTAFRFLHQQCGNCGGQYLEYRPNVADLSPTTFLIAPAAKAGRFVFYYNNYTANSVLPAGSTPVSLLMDVFV</sequence>
<protein>
    <submittedName>
        <fullName evidence="2">Uncharacterized protein</fullName>
    </submittedName>
</protein>
<organism evidence="2 3">
    <name type="scientific">Discina gigas</name>
    <dbReference type="NCBI Taxonomy" id="1032678"/>
    <lineage>
        <taxon>Eukaryota</taxon>
        <taxon>Fungi</taxon>
        <taxon>Dikarya</taxon>
        <taxon>Ascomycota</taxon>
        <taxon>Pezizomycotina</taxon>
        <taxon>Pezizomycetes</taxon>
        <taxon>Pezizales</taxon>
        <taxon>Discinaceae</taxon>
        <taxon>Discina</taxon>
    </lineage>
</organism>
<dbReference type="Proteomes" id="UP001447188">
    <property type="component" value="Unassembled WGS sequence"/>
</dbReference>
<feature type="signal peptide" evidence="1">
    <location>
        <begin position="1"/>
        <end position="17"/>
    </location>
</feature>
<accession>A0ABR3GAC0</accession>
<evidence type="ECO:0000256" key="1">
    <source>
        <dbReference type="SAM" id="SignalP"/>
    </source>
</evidence>
<comment type="caution">
    <text evidence="2">The sequence shown here is derived from an EMBL/GenBank/DDBJ whole genome shotgun (WGS) entry which is preliminary data.</text>
</comment>
<reference evidence="2 3" key="1">
    <citation type="submission" date="2024-02" db="EMBL/GenBank/DDBJ databases">
        <title>Discinaceae phylogenomics.</title>
        <authorList>
            <person name="Dirks A.C."/>
            <person name="James T.Y."/>
        </authorList>
    </citation>
    <scope>NUCLEOTIDE SEQUENCE [LARGE SCALE GENOMIC DNA]</scope>
    <source>
        <strain evidence="2 3">ACD0624</strain>
    </source>
</reference>
<evidence type="ECO:0000313" key="2">
    <source>
        <dbReference type="EMBL" id="KAL0632710.1"/>
    </source>
</evidence>
<gene>
    <name evidence="2" type="ORF">Q9L58_008403</name>
</gene>
<name>A0ABR3GAC0_9PEZI</name>
<dbReference type="EMBL" id="JBBBZM010000155">
    <property type="protein sequence ID" value="KAL0632710.1"/>
    <property type="molecule type" value="Genomic_DNA"/>
</dbReference>
<evidence type="ECO:0000313" key="3">
    <source>
        <dbReference type="Proteomes" id="UP001447188"/>
    </source>
</evidence>
<keyword evidence="3" id="KW-1185">Reference proteome</keyword>
<feature type="chain" id="PRO_5045162862" evidence="1">
    <location>
        <begin position="18"/>
        <end position="184"/>
    </location>
</feature>